<evidence type="ECO:0000256" key="4">
    <source>
        <dbReference type="SAM" id="SignalP"/>
    </source>
</evidence>
<gene>
    <name evidence="6" type="ORF">KL86PLE_30579</name>
</gene>
<comment type="similarity">
    <text evidence="2">Belongs to the bacterial solute-binding protein 2 family.</text>
</comment>
<feature type="signal peptide" evidence="4">
    <location>
        <begin position="1"/>
        <end position="22"/>
    </location>
</feature>
<dbReference type="GO" id="GO:0030246">
    <property type="term" value="F:carbohydrate binding"/>
    <property type="evidence" value="ECO:0007669"/>
    <property type="project" value="UniProtKB-ARBA"/>
</dbReference>
<feature type="chain" id="PRO_5013098061" description="Periplasmic binding protein domain-containing protein" evidence="4">
    <location>
        <begin position="23"/>
        <end position="377"/>
    </location>
</feature>
<dbReference type="PANTHER" id="PTHR46847:SF1">
    <property type="entry name" value="D-ALLOSE-BINDING PERIPLASMIC PROTEIN-RELATED"/>
    <property type="match status" value="1"/>
</dbReference>
<dbReference type="EMBL" id="FMJD01000007">
    <property type="protein sequence ID" value="SCM76132.1"/>
    <property type="molecule type" value="Genomic_DNA"/>
</dbReference>
<dbReference type="CDD" id="cd19996">
    <property type="entry name" value="PBP1_ABC_sugar_binding-like"/>
    <property type="match status" value="1"/>
</dbReference>
<dbReference type="SUPFAM" id="SSF53822">
    <property type="entry name" value="Periplasmic binding protein-like I"/>
    <property type="match status" value="1"/>
</dbReference>
<accession>A0A212LEZ8</accession>
<dbReference type="GO" id="GO:0030313">
    <property type="term" value="C:cell envelope"/>
    <property type="evidence" value="ECO:0007669"/>
    <property type="project" value="UniProtKB-SubCell"/>
</dbReference>
<evidence type="ECO:0000256" key="2">
    <source>
        <dbReference type="ARBA" id="ARBA00007639"/>
    </source>
</evidence>
<sequence>MKTLCQVAGGLLVLTLAAPAVAQEFDNAAEFQKQREQLATTPEGPEGQPWAQHLGGSMVDTAKFKKPGPYRVCFSNAGLFNPWRVVGLNNLKAEAELHKDAIKDLVIIDAEGKDDKQISDIQSLVSGGNCDILIVSPNTTAAVTPAVEAACQKLPVITFDRGVATTCPVTHIHPVGGYGFGITSAEFIASKLKKGDKVLALRIMPGVDVLETRYSAAKRIFDEAGITIVGSEFTGSDRAKTKAVVEDYINRGEKIDAVWMDAGDTSAAALEAFEDAGQPYPVISGEDQQDFLRMWKEKNLTAIAPSYPTYQWRTPIIAALDVLAGKPVPGPEWVLPQPAITQETLDQYIDPRMPSLHYSLCGCQDLPGYPERWGGTK</sequence>
<feature type="domain" description="Periplasmic binding protein" evidence="5">
    <location>
        <begin position="74"/>
        <end position="326"/>
    </location>
</feature>
<proteinExistence type="inferred from homology"/>
<evidence type="ECO:0000256" key="1">
    <source>
        <dbReference type="ARBA" id="ARBA00004196"/>
    </source>
</evidence>
<comment type="subcellular location">
    <subcellularLocation>
        <location evidence="1">Cell envelope</location>
    </subcellularLocation>
</comment>
<name>A0A212LEZ8_9HYPH</name>
<dbReference type="InterPro" id="IPR025997">
    <property type="entry name" value="SBP_2_dom"/>
</dbReference>
<dbReference type="PANTHER" id="PTHR46847">
    <property type="entry name" value="D-ALLOSE-BINDING PERIPLASMIC PROTEIN-RELATED"/>
    <property type="match status" value="1"/>
</dbReference>
<dbReference type="Gene3D" id="3.40.50.2300">
    <property type="match status" value="2"/>
</dbReference>
<protein>
    <recommendedName>
        <fullName evidence="5">Periplasmic binding protein domain-containing protein</fullName>
    </recommendedName>
</protein>
<evidence type="ECO:0000313" key="6">
    <source>
        <dbReference type="EMBL" id="SCM76132.1"/>
    </source>
</evidence>
<organism evidence="6">
    <name type="scientific">uncultured Pleomorphomonas sp</name>
    <dbReference type="NCBI Taxonomy" id="442121"/>
    <lineage>
        <taxon>Bacteria</taxon>
        <taxon>Pseudomonadati</taxon>
        <taxon>Pseudomonadota</taxon>
        <taxon>Alphaproteobacteria</taxon>
        <taxon>Hyphomicrobiales</taxon>
        <taxon>Pleomorphomonadaceae</taxon>
        <taxon>Pleomorphomonas</taxon>
        <taxon>environmental samples</taxon>
    </lineage>
</organism>
<evidence type="ECO:0000259" key="5">
    <source>
        <dbReference type="Pfam" id="PF13407"/>
    </source>
</evidence>
<dbReference type="Pfam" id="PF13407">
    <property type="entry name" value="Peripla_BP_4"/>
    <property type="match status" value="1"/>
</dbReference>
<keyword evidence="3 4" id="KW-0732">Signal</keyword>
<evidence type="ECO:0000256" key="3">
    <source>
        <dbReference type="ARBA" id="ARBA00022729"/>
    </source>
</evidence>
<reference evidence="6" key="1">
    <citation type="submission" date="2016-08" db="EMBL/GenBank/DDBJ databases">
        <authorList>
            <person name="Seilhamer J.J."/>
        </authorList>
    </citation>
    <scope>NUCLEOTIDE SEQUENCE</scope>
    <source>
        <strain evidence="6">86</strain>
    </source>
</reference>
<dbReference type="InterPro" id="IPR028082">
    <property type="entry name" value="Peripla_BP_I"/>
</dbReference>
<dbReference type="RefSeq" id="WP_288196377.1">
    <property type="nucleotide sequence ID" value="NZ_LT608334.1"/>
</dbReference>
<dbReference type="AlphaFoldDB" id="A0A212LEZ8"/>